<proteinExistence type="predicted"/>
<organism evidence="1 2">
    <name type="scientific">Pseudomonas juntendi</name>
    <dbReference type="NCBI Taxonomy" id="2666183"/>
    <lineage>
        <taxon>Bacteria</taxon>
        <taxon>Pseudomonadati</taxon>
        <taxon>Pseudomonadota</taxon>
        <taxon>Gammaproteobacteria</taxon>
        <taxon>Pseudomonadales</taxon>
        <taxon>Pseudomonadaceae</taxon>
        <taxon>Pseudomonas</taxon>
    </lineage>
</organism>
<dbReference type="EMBL" id="CP118677">
    <property type="protein sequence ID" value="WEA23144.1"/>
    <property type="molecule type" value="Genomic_DNA"/>
</dbReference>
<dbReference type="Proteomes" id="UP001217631">
    <property type="component" value="Chromosome"/>
</dbReference>
<dbReference type="RefSeq" id="WP_080709209.1">
    <property type="nucleotide sequence ID" value="NZ_CP118677.1"/>
</dbReference>
<reference evidence="1" key="1">
    <citation type="submission" date="2023-02" db="EMBL/GenBank/DDBJ databases">
        <title>tmexCD-toprJ-like cluster.</title>
        <authorList>
            <person name="Gao X."/>
            <person name="Wang C."/>
            <person name="Liu J."/>
        </authorList>
    </citation>
    <scope>NUCLEOTIDE SEQUENCE</scope>
    <source>
        <strain evidence="1">GDW21C697WI</strain>
    </source>
</reference>
<name>A0AAJ5S787_9PSED</name>
<dbReference type="AlphaFoldDB" id="A0AAJ5S787"/>
<evidence type="ECO:0000313" key="1">
    <source>
        <dbReference type="EMBL" id="WEA23144.1"/>
    </source>
</evidence>
<accession>A0AAJ5S787</accession>
<sequence length="98" mass="10942">MKNRGARFWEWADHQLHHRSHDEKLSDGTTIDVQSRLSRTGVAQLFIGVYRVDGLLLLEEYYPSRPGETISKALTWGTDRARLFATGGNLAVADDGAA</sequence>
<gene>
    <name evidence="1" type="ORF">PWA60_22250</name>
</gene>
<evidence type="ECO:0000313" key="2">
    <source>
        <dbReference type="Proteomes" id="UP001217631"/>
    </source>
</evidence>
<protein>
    <submittedName>
        <fullName evidence="1">Uncharacterized protein</fullName>
    </submittedName>
</protein>